<sequence>MQALPPLWDESEDNYQVKCGILQILKSLIQSTGETSLKYYSLMVPMLKVSVDPGSKLVSYLVEDAITLWIVLMENAPTFSEDLLQLIPALIEIIKDDLCIYTDTFIILKSYVIYDSEYVFQHYGQAIFELFVQYLLKMGDNRVLHMCKILDVLFQKNGTEFMAHGKQLLIDSGLFATFLDMLLNENGTSLTNCIEILGCFSRLAYANAGKFVQYVAIAGIPTDYKEQHPDLLAVAEDDAVGVVLDFWLGNFDSIKYPWQRKLNALGLTSLIRTGNDTVMQRLQKIMVIWSQVLDEIHKSGTGGAEGSYTKDETGYRWGFCCVNIEDEAREMCFEQTFAPQENARKSALFQKDLVHTICLRDYINAALEEARALSADHAKIVSTAFDPALIDMLSGVLK</sequence>
<proteinExistence type="predicted"/>
<dbReference type="GO" id="GO:0005829">
    <property type="term" value="C:cytosol"/>
    <property type="evidence" value="ECO:0007669"/>
    <property type="project" value="TreeGrafter"/>
</dbReference>
<evidence type="ECO:0000313" key="2">
    <source>
        <dbReference type="EMBL" id="KAF5093122.1"/>
    </source>
</evidence>
<dbReference type="Proteomes" id="UP000750522">
    <property type="component" value="Unassembled WGS sequence"/>
</dbReference>
<dbReference type="Pfam" id="PF25758">
    <property type="entry name" value="TPR_IPO11"/>
    <property type="match status" value="1"/>
</dbReference>
<dbReference type="EMBL" id="QQZK01000349">
    <property type="protein sequence ID" value="KAF5093122.1"/>
    <property type="molecule type" value="Genomic_DNA"/>
</dbReference>
<dbReference type="GO" id="GO:0005635">
    <property type="term" value="C:nuclear envelope"/>
    <property type="evidence" value="ECO:0007669"/>
    <property type="project" value="TreeGrafter"/>
</dbReference>
<dbReference type="PANTHER" id="PTHR10997:SF7">
    <property type="entry name" value="IMPORTIN-11"/>
    <property type="match status" value="1"/>
</dbReference>
<dbReference type="GO" id="GO:0006606">
    <property type="term" value="P:protein import into nucleus"/>
    <property type="evidence" value="ECO:0007669"/>
    <property type="project" value="TreeGrafter"/>
</dbReference>
<dbReference type="InterPro" id="IPR011989">
    <property type="entry name" value="ARM-like"/>
</dbReference>
<accession>A0A9P5FYR6</accession>
<reference evidence="2" key="2">
    <citation type="submission" date="2020-01" db="EMBL/GenBank/DDBJ databases">
        <authorList>
            <person name="Perkins V."/>
            <person name="Lessard M.-H."/>
            <person name="Dugat-Bony E."/>
            <person name="Frenette M."/>
            <person name="Labrie S."/>
        </authorList>
    </citation>
    <scope>NUCLEOTIDE SEQUENCE</scope>
    <source>
        <strain evidence="2">LMA-70</strain>
    </source>
</reference>
<dbReference type="InterPro" id="IPR058669">
    <property type="entry name" value="TPR_IPO7/11-like"/>
</dbReference>
<reference evidence="2" key="1">
    <citation type="journal article" date="2020" name="Front. Microbiol.">
        <title>Phenotypic and Genetic Characterization of the Cheese Ripening Yeast Geotrichum candidum.</title>
        <authorList>
            <person name="Perkins V."/>
            <person name="Vignola S."/>
            <person name="Lessard M.H."/>
            <person name="Plante P.L."/>
            <person name="Corbeil J."/>
            <person name="Dugat-Bony E."/>
            <person name="Frenette M."/>
            <person name="Labrie S."/>
        </authorList>
    </citation>
    <scope>NUCLEOTIDE SEQUENCE</scope>
    <source>
        <strain evidence="2">LMA-70</strain>
    </source>
</reference>
<dbReference type="PANTHER" id="PTHR10997">
    <property type="entry name" value="IMPORTIN-7, 8, 11"/>
    <property type="match status" value="1"/>
</dbReference>
<protein>
    <recommendedName>
        <fullName evidence="1">Importin-7/11-like TPR repeats domain-containing protein</fullName>
    </recommendedName>
</protein>
<organism evidence="2 3">
    <name type="scientific">Geotrichum candidum</name>
    <name type="common">Oospora lactis</name>
    <name type="synonym">Dipodascus geotrichum</name>
    <dbReference type="NCBI Taxonomy" id="1173061"/>
    <lineage>
        <taxon>Eukaryota</taxon>
        <taxon>Fungi</taxon>
        <taxon>Dikarya</taxon>
        <taxon>Ascomycota</taxon>
        <taxon>Saccharomycotina</taxon>
        <taxon>Dipodascomycetes</taxon>
        <taxon>Dipodascales</taxon>
        <taxon>Dipodascaceae</taxon>
        <taxon>Geotrichum</taxon>
    </lineage>
</organism>
<name>A0A9P5FYR6_GEOCN</name>
<evidence type="ECO:0000259" key="1">
    <source>
        <dbReference type="Pfam" id="PF25758"/>
    </source>
</evidence>
<comment type="caution">
    <text evidence="2">The sequence shown here is derived from an EMBL/GenBank/DDBJ whole genome shotgun (WGS) entry which is preliminary data.</text>
</comment>
<gene>
    <name evidence="2" type="ORF">DV451_005181</name>
</gene>
<evidence type="ECO:0000313" key="3">
    <source>
        <dbReference type="Proteomes" id="UP000750522"/>
    </source>
</evidence>
<dbReference type="SUPFAM" id="SSF48371">
    <property type="entry name" value="ARM repeat"/>
    <property type="match status" value="1"/>
</dbReference>
<dbReference type="InterPro" id="IPR016024">
    <property type="entry name" value="ARM-type_fold"/>
</dbReference>
<dbReference type="Gene3D" id="1.25.10.10">
    <property type="entry name" value="Leucine-rich Repeat Variant"/>
    <property type="match status" value="1"/>
</dbReference>
<feature type="domain" description="Importin-7/11-like TPR repeats" evidence="1">
    <location>
        <begin position="21"/>
        <end position="372"/>
    </location>
</feature>
<dbReference type="AlphaFoldDB" id="A0A9P5FYR6"/>